<dbReference type="GeneID" id="41840563"/>
<dbReference type="InterPro" id="IPR005754">
    <property type="entry name" value="Sortase"/>
</dbReference>
<accession>A0A075JDP3</accession>
<dbReference type="HOGENOM" id="CLU_062592_5_0_11"/>
<evidence type="ECO:0000256" key="1">
    <source>
        <dbReference type="ARBA" id="ARBA00022801"/>
    </source>
</evidence>
<evidence type="ECO:0000313" key="4">
    <source>
        <dbReference type="Proteomes" id="UP000027986"/>
    </source>
</evidence>
<dbReference type="Pfam" id="PF04203">
    <property type="entry name" value="Sortase"/>
    <property type="match status" value="1"/>
</dbReference>
<dbReference type="SUPFAM" id="SSF63817">
    <property type="entry name" value="Sortase"/>
    <property type="match status" value="1"/>
</dbReference>
<organism evidence="3 4">
    <name type="scientific">Dermacoccus nishinomiyaensis</name>
    <dbReference type="NCBI Taxonomy" id="1274"/>
    <lineage>
        <taxon>Bacteria</taxon>
        <taxon>Bacillati</taxon>
        <taxon>Actinomycetota</taxon>
        <taxon>Actinomycetes</taxon>
        <taxon>Micrococcales</taxon>
        <taxon>Dermacoccaceae</taxon>
        <taxon>Dermacoccus</taxon>
    </lineage>
</organism>
<dbReference type="InterPro" id="IPR042001">
    <property type="entry name" value="Sortase_F"/>
</dbReference>
<dbReference type="Gene3D" id="2.40.260.10">
    <property type="entry name" value="Sortase"/>
    <property type="match status" value="1"/>
</dbReference>
<keyword evidence="1" id="KW-0378">Hydrolase</keyword>
<feature type="compositionally biased region" description="Polar residues" evidence="2">
    <location>
        <begin position="31"/>
        <end position="42"/>
    </location>
</feature>
<keyword evidence="4" id="KW-1185">Reference proteome</keyword>
<dbReference type="PROSITE" id="PS51257">
    <property type="entry name" value="PROKAR_LIPOPROTEIN"/>
    <property type="match status" value="1"/>
</dbReference>
<dbReference type="eggNOG" id="COG3764">
    <property type="taxonomic scope" value="Bacteria"/>
</dbReference>
<sequence length="197" mass="20254">MDRRGFLTVAGAALFGATACSSGGSGGSSSDHTASVPTTSVAPTAKASKGGGSVPVKLTIPSIDFDRKLTAMGLTDDGEISPPPGVTQWYNATVSPGQNGISVIAGHVTYDGPDVFANLEKVMVGDQLSVGFADGSSKKFVVVREKSVDKQALRTDQSVWGSSSTPSLVLITCDAESKLVGQHHLNNFVVWTKPVSG</sequence>
<dbReference type="EMBL" id="CP008889">
    <property type="protein sequence ID" value="AIF40426.1"/>
    <property type="molecule type" value="Genomic_DNA"/>
</dbReference>
<dbReference type="OrthoDB" id="5146456at2"/>
<dbReference type="RefSeq" id="WP_038567457.1">
    <property type="nucleotide sequence ID" value="NZ_CP008889.1"/>
</dbReference>
<proteinExistence type="predicted"/>
<evidence type="ECO:0000256" key="2">
    <source>
        <dbReference type="SAM" id="MobiDB-lite"/>
    </source>
</evidence>
<dbReference type="GO" id="GO:0016787">
    <property type="term" value="F:hydrolase activity"/>
    <property type="evidence" value="ECO:0007669"/>
    <property type="project" value="UniProtKB-KW"/>
</dbReference>
<dbReference type="InterPro" id="IPR023365">
    <property type="entry name" value="Sortase_dom-sf"/>
</dbReference>
<dbReference type="KEGG" id="dni:HX89_05085"/>
<evidence type="ECO:0000313" key="3">
    <source>
        <dbReference type="EMBL" id="AIF40426.1"/>
    </source>
</evidence>
<reference evidence="3 4" key="1">
    <citation type="submission" date="2014-07" db="EMBL/GenBank/DDBJ databases">
        <title>Genome Sequencing of Dermacoccus nishinomiyaensis.</title>
        <authorList>
            <person name="Hong K.W."/>
            <person name="Chan K.G."/>
        </authorList>
    </citation>
    <scope>NUCLEOTIDE SEQUENCE [LARGE SCALE GENOMIC DNA]</scope>
    <source>
        <strain evidence="3 4">M25</strain>
    </source>
</reference>
<name>A0A075JDP3_9MICO</name>
<dbReference type="AlphaFoldDB" id="A0A075JDP3"/>
<feature type="region of interest" description="Disordered" evidence="2">
    <location>
        <begin position="24"/>
        <end position="52"/>
    </location>
</feature>
<dbReference type="CDD" id="cd05829">
    <property type="entry name" value="Sortase_F"/>
    <property type="match status" value="1"/>
</dbReference>
<dbReference type="Proteomes" id="UP000027986">
    <property type="component" value="Chromosome"/>
</dbReference>
<gene>
    <name evidence="3" type="ORF">HX89_05085</name>
</gene>
<protein>
    <submittedName>
        <fullName evidence="3">Sortase</fullName>
    </submittedName>
</protein>